<dbReference type="GO" id="GO:0003676">
    <property type="term" value="F:nucleic acid binding"/>
    <property type="evidence" value="ECO:0007669"/>
    <property type="project" value="InterPro"/>
</dbReference>
<dbReference type="OMA" id="CAIHIIM"/>
<dbReference type="HOGENOM" id="CLU_031479_1_0_1"/>
<reference evidence="3" key="1">
    <citation type="journal article" date="2005" name="Nature">
        <title>Sequencing of Aspergillus nidulans and comparative analysis with A. fumigatus and A. oryzae.</title>
        <authorList>
            <person name="Galagan J.E."/>
            <person name="Calvo S.E."/>
            <person name="Cuomo C."/>
            <person name="Ma L.J."/>
            <person name="Wortman J.R."/>
            <person name="Batzoglou S."/>
            <person name="Lee S.I."/>
            <person name="Basturkmen M."/>
            <person name="Spevak C.C."/>
            <person name="Clutterbuck J."/>
            <person name="Kapitonov V."/>
            <person name="Jurka J."/>
            <person name="Scazzocchio C."/>
            <person name="Farman M."/>
            <person name="Butler J."/>
            <person name="Purcell S."/>
            <person name="Harris S."/>
            <person name="Braus G.H."/>
            <person name="Draht O."/>
            <person name="Busch S."/>
            <person name="D'Enfert C."/>
            <person name="Bouchier C."/>
            <person name="Goldman G.H."/>
            <person name="Bell-Pedersen D."/>
            <person name="Griffiths-Jones S."/>
            <person name="Doonan J.H."/>
            <person name="Yu J."/>
            <person name="Vienken K."/>
            <person name="Pain A."/>
            <person name="Freitag M."/>
            <person name="Selker E.U."/>
            <person name="Archer D.B."/>
            <person name="Penalva M.A."/>
            <person name="Oakley B.R."/>
            <person name="Momany M."/>
            <person name="Tanaka T."/>
            <person name="Kumagai T."/>
            <person name="Asai K."/>
            <person name="Machida M."/>
            <person name="Nierman W.C."/>
            <person name="Denning D.W."/>
            <person name="Caddick M."/>
            <person name="Hynes M."/>
            <person name="Paoletti M."/>
            <person name="Fischer R."/>
            <person name="Miller B."/>
            <person name="Dyer P."/>
            <person name="Sachs M.S."/>
            <person name="Osmani S.A."/>
            <person name="Birren B.W."/>
        </authorList>
    </citation>
    <scope>NUCLEOTIDE SEQUENCE [LARGE SCALE GENOMIC DNA]</scope>
    <source>
        <strain evidence="3">FGSC A4 / ATCC 38163 / CBS 112.46 / NRRL 194 / M139</strain>
    </source>
</reference>
<dbReference type="InParanoid" id="Q5ASN3"/>
<dbReference type="OrthoDB" id="336240at2759"/>
<dbReference type="AlphaFoldDB" id="Q5ASN3"/>
<dbReference type="RefSeq" id="XP_681966.1">
    <property type="nucleotide sequence ID" value="XM_676874.1"/>
</dbReference>
<evidence type="ECO:0000313" key="3">
    <source>
        <dbReference type="Proteomes" id="UP000000560"/>
    </source>
</evidence>
<dbReference type="Proteomes" id="UP000000560">
    <property type="component" value="Chromosome III"/>
</dbReference>
<accession>C8VA52</accession>
<organism evidence="2 3">
    <name type="scientific">Emericella nidulans (strain FGSC A4 / ATCC 38163 / CBS 112.46 / NRRL 194 / M139)</name>
    <name type="common">Aspergillus nidulans</name>
    <dbReference type="NCBI Taxonomy" id="227321"/>
    <lineage>
        <taxon>Eukaryota</taxon>
        <taxon>Fungi</taxon>
        <taxon>Dikarya</taxon>
        <taxon>Ascomycota</taxon>
        <taxon>Pezizomycotina</taxon>
        <taxon>Eurotiomycetes</taxon>
        <taxon>Eurotiomycetidae</taxon>
        <taxon>Eurotiales</taxon>
        <taxon>Aspergillaceae</taxon>
        <taxon>Aspergillus</taxon>
        <taxon>Aspergillus subgen. Nidulantes</taxon>
    </lineage>
</organism>
<dbReference type="GeneID" id="2868519"/>
<protein>
    <submittedName>
        <fullName evidence="2">Uncharacterized protein</fullName>
    </submittedName>
</protein>
<dbReference type="EMBL" id="BN001303">
    <property type="protein sequence ID" value="CBF78217.1"/>
    <property type="molecule type" value="Genomic_DNA"/>
</dbReference>
<dbReference type="KEGG" id="ani:ANIA_08697"/>
<gene>
    <name evidence="2" type="ORF">ANIA_08697</name>
</gene>
<feature type="compositionally biased region" description="Polar residues" evidence="1">
    <location>
        <begin position="529"/>
        <end position="546"/>
    </location>
</feature>
<dbReference type="eggNOG" id="ENOG502RY8V">
    <property type="taxonomic scope" value="Eukaryota"/>
</dbReference>
<proteinExistence type="predicted"/>
<dbReference type="STRING" id="227321.Q5ASN3"/>
<name>Q5ASN3_EMENI</name>
<dbReference type="SUPFAM" id="SSF54928">
    <property type="entry name" value="RNA-binding domain, RBD"/>
    <property type="match status" value="1"/>
</dbReference>
<dbReference type="Gene3D" id="3.30.70.330">
    <property type="match status" value="1"/>
</dbReference>
<dbReference type="InterPro" id="IPR035979">
    <property type="entry name" value="RBD_domain_sf"/>
</dbReference>
<feature type="region of interest" description="Disordered" evidence="1">
    <location>
        <begin position="592"/>
        <end position="617"/>
    </location>
</feature>
<feature type="region of interest" description="Disordered" evidence="1">
    <location>
        <begin position="84"/>
        <end position="114"/>
    </location>
</feature>
<dbReference type="InterPro" id="IPR012677">
    <property type="entry name" value="Nucleotide-bd_a/b_plait_sf"/>
</dbReference>
<sequence length="617" mass="69567">MNPNTAAFVPGHSYKQSDGDVVSINGFPDSNTAPYLSSSDITPSVSEFPSMESLRTSLQIHSGPYQDACNLVNRTQITMMPQLSRTPHETELVSRSSQCTEPSPLHHLSNPDLQDVPERSSVLAVYTQSVDKTTNPGYMPIGSLVNLKGPPKWGVVKISNIPYGVTKPEVFQFIGRQARPITEEMGCPIHIIMERSTAKTMDCYVEFQTVPDAFETVERINRVQSNGRVPRLGGRHVDVEVSDQDALLKDLFPRANCVKWEAGMPKIQPNHDQIACSGFNGFFTSEEIIMAIRHAELPKRSPFSEKCPQRTYESTISTLYKFPWYAPWTYTVADRNQLFELANRHIQCLATGIKHKTVGLLEKLLRELLQAGLSCPGFSERQKYTLCMNSQIESEINKLSVMSKWFPFDTLSNKPDFDEDIHIYYADLISQSVVPDLRNSGLINKFPMDMPYLSSPYGRIWLEWSQNAAKVHWEDAVEYEMKILHDLVLHGWMNDDRSNMLNLNLRRPSGELSFSRGLSDRRNMSLSLYTSDTDESQAQTDSSSRSGVYMPHFRRASESAGSGRISGLSGPSSTWTHALLLDSSFEARPAYRHHRKTESSPMCLTPTTNNWSPEMTG</sequence>
<evidence type="ECO:0000313" key="2">
    <source>
        <dbReference type="EMBL" id="CBF78217.1"/>
    </source>
</evidence>
<feature type="region of interest" description="Disordered" evidence="1">
    <location>
        <begin position="529"/>
        <end position="551"/>
    </location>
</feature>
<reference evidence="3" key="2">
    <citation type="journal article" date="2009" name="Fungal Genet. Biol.">
        <title>The 2008 update of the Aspergillus nidulans genome annotation: a community effort.</title>
        <authorList>
            <person name="Wortman J.R."/>
            <person name="Gilsenan J.M."/>
            <person name="Joardar V."/>
            <person name="Deegan J."/>
            <person name="Clutterbuck J."/>
            <person name="Andersen M.R."/>
            <person name="Archer D."/>
            <person name="Bencina M."/>
            <person name="Braus G."/>
            <person name="Coutinho P."/>
            <person name="von Dohren H."/>
            <person name="Doonan J."/>
            <person name="Driessen A.J."/>
            <person name="Durek P."/>
            <person name="Espeso E."/>
            <person name="Fekete E."/>
            <person name="Flipphi M."/>
            <person name="Estrada C.G."/>
            <person name="Geysens S."/>
            <person name="Goldman G."/>
            <person name="de Groot P.W."/>
            <person name="Hansen K."/>
            <person name="Harris S.D."/>
            <person name="Heinekamp T."/>
            <person name="Helmstaedt K."/>
            <person name="Henrissat B."/>
            <person name="Hofmann G."/>
            <person name="Homan T."/>
            <person name="Horio T."/>
            <person name="Horiuchi H."/>
            <person name="James S."/>
            <person name="Jones M."/>
            <person name="Karaffa L."/>
            <person name="Karanyi Z."/>
            <person name="Kato M."/>
            <person name="Keller N."/>
            <person name="Kelly D.E."/>
            <person name="Kiel J.A."/>
            <person name="Kim J.M."/>
            <person name="van der Klei I.J."/>
            <person name="Klis F.M."/>
            <person name="Kovalchuk A."/>
            <person name="Krasevec N."/>
            <person name="Kubicek C.P."/>
            <person name="Liu B."/>
            <person name="Maccabe A."/>
            <person name="Meyer V."/>
            <person name="Mirabito P."/>
            <person name="Miskei M."/>
            <person name="Mos M."/>
            <person name="Mullins J."/>
            <person name="Nelson D.R."/>
            <person name="Nielsen J."/>
            <person name="Oakley B.R."/>
            <person name="Osmani S.A."/>
            <person name="Pakula T."/>
            <person name="Paszewski A."/>
            <person name="Paulsen I."/>
            <person name="Pilsyk S."/>
            <person name="Pocsi I."/>
            <person name="Punt P.J."/>
            <person name="Ram A.F."/>
            <person name="Ren Q."/>
            <person name="Robellet X."/>
            <person name="Robson G."/>
            <person name="Seiboth B."/>
            <person name="van Solingen P."/>
            <person name="Specht T."/>
            <person name="Sun J."/>
            <person name="Taheri-Talesh N."/>
            <person name="Takeshita N."/>
            <person name="Ussery D."/>
            <person name="vanKuyk P.A."/>
            <person name="Visser H."/>
            <person name="van de Vondervoort P.J."/>
            <person name="de Vries R.P."/>
            <person name="Walton J."/>
            <person name="Xiang X."/>
            <person name="Xiong Y."/>
            <person name="Zeng A.P."/>
            <person name="Brandt B.W."/>
            <person name="Cornell M.J."/>
            <person name="van den Hondel C.A."/>
            <person name="Visser J."/>
            <person name="Oliver S.G."/>
            <person name="Turner G."/>
        </authorList>
    </citation>
    <scope>GENOME REANNOTATION</scope>
    <source>
        <strain evidence="3">FGSC A4 / ATCC 38163 / CBS 112.46 / NRRL 194 / M139</strain>
    </source>
</reference>
<accession>Q5ASN3</accession>
<keyword evidence="3" id="KW-1185">Reference proteome</keyword>
<feature type="compositionally biased region" description="Polar residues" evidence="1">
    <location>
        <begin position="599"/>
        <end position="617"/>
    </location>
</feature>
<dbReference type="VEuPathDB" id="FungiDB:AN8697"/>
<evidence type="ECO:0000256" key="1">
    <source>
        <dbReference type="SAM" id="MobiDB-lite"/>
    </source>
</evidence>